<dbReference type="PANTHER" id="PTHR21077">
    <property type="entry name" value="EME1 PROTEIN"/>
    <property type="match status" value="1"/>
</dbReference>
<dbReference type="FunFam" id="1.10.150.670:FF:000007">
    <property type="entry name" value="Crossover junction endonuclease EME1B"/>
    <property type="match status" value="1"/>
</dbReference>
<evidence type="ECO:0000256" key="5">
    <source>
        <dbReference type="ARBA" id="ARBA00022618"/>
    </source>
</evidence>
<evidence type="ECO:0000256" key="20">
    <source>
        <dbReference type="ARBA" id="ARBA00059712"/>
    </source>
</evidence>
<evidence type="ECO:0000256" key="19">
    <source>
        <dbReference type="ARBA" id="ARBA00023306"/>
    </source>
</evidence>
<comment type="function">
    <text evidence="20">Interacts with MUS81 to form a DNA structure-specific endonuclease with substrate preference for branched DNA structures with a 5'-end at the branch nick. Typical substrates include 3'-flap structures, D-loops, replication forks, nicked Holliday junctions and also intact Holliday junctions with a reduced efficiency. May be required in mitosis for the processing of stalled or collapsed replication fork intermediates. Plays a role in DNA repair and in genotoxic stress-induced homologous recombination (HR) in somatic cells. Mediates a subset of meiotic recombination events that are insensitive to crossover interference.</text>
</comment>
<comment type="caution">
    <text evidence="25">The sequence shown here is derived from an EMBL/GenBank/DDBJ whole genome shotgun (WGS) entry which is preliminary data.</text>
</comment>
<dbReference type="Gene3D" id="1.10.150.670">
    <property type="entry name" value="Crossover junction endonuclease EME1, DNA-binding domain"/>
    <property type="match status" value="1"/>
</dbReference>
<dbReference type="GO" id="GO:0004519">
    <property type="term" value="F:endonuclease activity"/>
    <property type="evidence" value="ECO:0007669"/>
    <property type="project" value="UniProtKB-KW"/>
</dbReference>
<dbReference type="GO" id="GO:0046872">
    <property type="term" value="F:metal ion binding"/>
    <property type="evidence" value="ECO:0007669"/>
    <property type="project" value="UniProtKB-KW"/>
</dbReference>
<keyword evidence="12" id="KW-0106">Calcium</keyword>
<protein>
    <recommendedName>
        <fullName evidence="24">ERCC4 domain-containing protein</fullName>
    </recommendedName>
</protein>
<dbReference type="GO" id="GO:0016787">
    <property type="term" value="F:hydrolase activity"/>
    <property type="evidence" value="ECO:0007669"/>
    <property type="project" value="UniProtKB-KW"/>
</dbReference>
<evidence type="ECO:0000313" key="26">
    <source>
        <dbReference type="Proteomes" id="UP001280121"/>
    </source>
</evidence>
<dbReference type="Pfam" id="PF02732">
    <property type="entry name" value="ERCC4"/>
    <property type="match status" value="1"/>
</dbReference>
<evidence type="ECO:0000256" key="16">
    <source>
        <dbReference type="ARBA" id="ARBA00023204"/>
    </source>
</evidence>
<dbReference type="Pfam" id="PF21292">
    <property type="entry name" value="EME1-MUS81_C"/>
    <property type="match status" value="1"/>
</dbReference>
<dbReference type="AlphaFoldDB" id="A0AAD9XBT0"/>
<keyword evidence="26" id="KW-1185">Reference proteome</keyword>
<keyword evidence="6" id="KW-0540">Nuclease</keyword>
<evidence type="ECO:0000256" key="11">
    <source>
        <dbReference type="ARBA" id="ARBA00022801"/>
    </source>
</evidence>
<dbReference type="Proteomes" id="UP001280121">
    <property type="component" value="Unassembled WGS sequence"/>
</dbReference>
<keyword evidence="7" id="KW-0479">Metal-binding</keyword>
<dbReference type="GO" id="GO:0005634">
    <property type="term" value="C:nucleus"/>
    <property type="evidence" value="ECO:0007669"/>
    <property type="project" value="UniProtKB-SubCell"/>
</dbReference>
<reference evidence="25" key="1">
    <citation type="journal article" date="2023" name="Plant J.">
        <title>Genome sequences and population genomics provide insights into the demographic history, inbreeding, and mutation load of two 'living fossil' tree species of Dipteronia.</title>
        <authorList>
            <person name="Feng Y."/>
            <person name="Comes H.P."/>
            <person name="Chen J."/>
            <person name="Zhu S."/>
            <person name="Lu R."/>
            <person name="Zhang X."/>
            <person name="Li P."/>
            <person name="Qiu J."/>
            <person name="Olsen K.M."/>
            <person name="Qiu Y."/>
        </authorList>
    </citation>
    <scope>NUCLEOTIDE SEQUENCE</scope>
    <source>
        <strain evidence="25">KIB01</strain>
    </source>
</reference>
<keyword evidence="9" id="KW-0227">DNA damage</keyword>
<evidence type="ECO:0000256" key="18">
    <source>
        <dbReference type="ARBA" id="ARBA00023254"/>
    </source>
</evidence>
<comment type="cofactor">
    <cofactor evidence="1">
        <name>Ca(2+)</name>
        <dbReference type="ChEBI" id="CHEBI:29108"/>
    </cofactor>
</comment>
<feature type="coiled-coil region" evidence="22">
    <location>
        <begin position="214"/>
        <end position="262"/>
    </location>
</feature>
<comment type="similarity">
    <text evidence="4">Belongs to the EME1/MMS4 family.</text>
</comment>
<dbReference type="InterPro" id="IPR042530">
    <property type="entry name" value="EME1/EME2_C"/>
</dbReference>
<keyword evidence="8" id="KW-0255">Endonuclease</keyword>
<feature type="compositionally biased region" description="Low complexity" evidence="23">
    <location>
        <begin position="47"/>
        <end position="60"/>
    </location>
</feature>
<evidence type="ECO:0000256" key="22">
    <source>
        <dbReference type="SAM" id="Coils"/>
    </source>
</evidence>
<evidence type="ECO:0000256" key="6">
    <source>
        <dbReference type="ARBA" id="ARBA00022722"/>
    </source>
</evidence>
<accession>A0AAD9XBT0</accession>
<dbReference type="GO" id="GO:0051301">
    <property type="term" value="P:cell division"/>
    <property type="evidence" value="ECO:0007669"/>
    <property type="project" value="UniProtKB-KW"/>
</dbReference>
<dbReference type="GO" id="GO:0003677">
    <property type="term" value="F:DNA binding"/>
    <property type="evidence" value="ECO:0007669"/>
    <property type="project" value="InterPro"/>
</dbReference>
<dbReference type="PANTHER" id="PTHR21077:SF5">
    <property type="entry name" value="CROSSOVER JUNCTION ENDONUCLEASE MMS4"/>
    <property type="match status" value="1"/>
</dbReference>
<organism evidence="25 26">
    <name type="scientific">Dipteronia dyeriana</name>
    <dbReference type="NCBI Taxonomy" id="168575"/>
    <lineage>
        <taxon>Eukaryota</taxon>
        <taxon>Viridiplantae</taxon>
        <taxon>Streptophyta</taxon>
        <taxon>Embryophyta</taxon>
        <taxon>Tracheophyta</taxon>
        <taxon>Spermatophyta</taxon>
        <taxon>Magnoliopsida</taxon>
        <taxon>eudicotyledons</taxon>
        <taxon>Gunneridae</taxon>
        <taxon>Pentapetalae</taxon>
        <taxon>rosids</taxon>
        <taxon>malvids</taxon>
        <taxon>Sapindales</taxon>
        <taxon>Sapindaceae</taxon>
        <taxon>Hippocastanoideae</taxon>
        <taxon>Acereae</taxon>
        <taxon>Dipteronia</taxon>
    </lineage>
</organism>
<evidence type="ECO:0000256" key="23">
    <source>
        <dbReference type="SAM" id="MobiDB-lite"/>
    </source>
</evidence>
<evidence type="ECO:0000256" key="14">
    <source>
        <dbReference type="ARBA" id="ARBA00023054"/>
    </source>
</evidence>
<feature type="region of interest" description="Disordered" evidence="23">
    <location>
        <begin position="16"/>
        <end position="61"/>
    </location>
</feature>
<proteinExistence type="inferred from homology"/>
<evidence type="ECO:0000256" key="2">
    <source>
        <dbReference type="ARBA" id="ARBA00001946"/>
    </source>
</evidence>
<evidence type="ECO:0000256" key="21">
    <source>
        <dbReference type="ARBA" id="ARBA00066032"/>
    </source>
</evidence>
<evidence type="ECO:0000256" key="12">
    <source>
        <dbReference type="ARBA" id="ARBA00022837"/>
    </source>
</evidence>
<dbReference type="InterPro" id="IPR047524">
    <property type="entry name" value="XPF_nuclease_EME1_plant/arthr"/>
</dbReference>
<sequence length="563" mass="63580">MFQPIILSDEEDQNAFESPLYSLPKKPRTGPDPVVLVLDDDSTPKKPGFTASSSASTPSFVPETPMSDIAIVKCTMGSSLDPRIRVSNSDHMLSGISGLICLDSDNESESSSGREDLRQNEVICSGFDDEKDSEWHSRIVTSNCLVGNANLVQMSRDSSSQSTYSLDDIKMVQDCPDRENFSMEQMSYIPHMTRRIKVSTDKKFSTDEAVGKKKKMTKEERMLLMEEKKQKKEQEKLQKAALKAEAAELKKIEKEKQKWEKGKFAQKSIVAEIDAKVIELGSVGGHLLTRFADKGLTYRITSNPVERSIVWTMTVPEHIAKFSPQGIETPYVLLVYEAEEFCNLVLSGSLLDHVSIVRRHYPSYRVCYLTNKLMAYINKREKEQYKNPANNNGWSRPPVEEVLAKLTTHFVWVHSRQCIDEAELAEHVVGLTSSLASCQFRKKLTRLSVNANGSLVPKDSDDKDLIKKNPWLKALVSIPKVQPRFAISIWKKYPTMKSLLRVYLDPSKSVHEKEFLLKDLTTEGLVSGDRRLGEVCSKRVYRVLMAQSASIKTDDVEDGADFF</sequence>
<keyword evidence="14 22" id="KW-0175">Coiled coil</keyword>
<dbReference type="InterPro" id="IPR033310">
    <property type="entry name" value="Mms4/EME1/EME2"/>
</dbReference>
<keyword evidence="15" id="KW-0233">DNA recombination</keyword>
<evidence type="ECO:0000256" key="8">
    <source>
        <dbReference type="ARBA" id="ARBA00022759"/>
    </source>
</evidence>
<dbReference type="GO" id="GO:0048476">
    <property type="term" value="C:Holliday junction resolvase complex"/>
    <property type="evidence" value="ECO:0007669"/>
    <property type="project" value="InterPro"/>
</dbReference>
<evidence type="ECO:0000256" key="7">
    <source>
        <dbReference type="ARBA" id="ARBA00022723"/>
    </source>
</evidence>
<keyword evidence="19" id="KW-0131">Cell cycle</keyword>
<dbReference type="GO" id="GO:0006281">
    <property type="term" value="P:DNA repair"/>
    <property type="evidence" value="ECO:0007669"/>
    <property type="project" value="UniProtKB-KW"/>
</dbReference>
<dbReference type="CDD" id="cd20083">
    <property type="entry name" value="XPF_nuclease_EME"/>
    <property type="match status" value="1"/>
</dbReference>
<evidence type="ECO:0000256" key="3">
    <source>
        <dbReference type="ARBA" id="ARBA00004123"/>
    </source>
</evidence>
<comment type="cofactor">
    <cofactor evidence="2">
        <name>Mg(2+)</name>
        <dbReference type="ChEBI" id="CHEBI:18420"/>
    </cofactor>
</comment>
<evidence type="ECO:0000256" key="10">
    <source>
        <dbReference type="ARBA" id="ARBA00022776"/>
    </source>
</evidence>
<dbReference type="Gene3D" id="3.40.50.10130">
    <property type="match status" value="1"/>
</dbReference>
<feature type="domain" description="ERCC4" evidence="24">
    <location>
        <begin position="273"/>
        <end position="429"/>
    </location>
</feature>
<dbReference type="InterPro" id="IPR006166">
    <property type="entry name" value="ERCC4_domain"/>
</dbReference>
<comment type="subunit">
    <text evidence="21">Forms a heterodimer with MUS81.</text>
</comment>
<keyword evidence="17" id="KW-0539">Nucleus</keyword>
<dbReference type="GO" id="GO:0051321">
    <property type="term" value="P:meiotic cell cycle"/>
    <property type="evidence" value="ECO:0007669"/>
    <property type="project" value="UniProtKB-KW"/>
</dbReference>
<gene>
    <name evidence="25" type="ORF">Ddye_009145</name>
</gene>
<evidence type="ECO:0000256" key="15">
    <source>
        <dbReference type="ARBA" id="ARBA00023172"/>
    </source>
</evidence>
<evidence type="ECO:0000259" key="24">
    <source>
        <dbReference type="Pfam" id="PF02732"/>
    </source>
</evidence>
<evidence type="ECO:0000256" key="13">
    <source>
        <dbReference type="ARBA" id="ARBA00022842"/>
    </source>
</evidence>
<name>A0AAD9XBT0_9ROSI</name>
<evidence type="ECO:0000256" key="9">
    <source>
        <dbReference type="ARBA" id="ARBA00022763"/>
    </source>
</evidence>
<keyword evidence="16" id="KW-0234">DNA repair</keyword>
<evidence type="ECO:0000256" key="4">
    <source>
        <dbReference type="ARBA" id="ARBA00005313"/>
    </source>
</evidence>
<keyword evidence="18" id="KW-0469">Meiosis</keyword>
<keyword evidence="11" id="KW-0378">Hydrolase</keyword>
<keyword evidence="10" id="KW-0498">Mitosis</keyword>
<keyword evidence="5" id="KW-0132">Cell division</keyword>
<evidence type="ECO:0000256" key="17">
    <source>
        <dbReference type="ARBA" id="ARBA00023242"/>
    </source>
</evidence>
<evidence type="ECO:0000313" key="25">
    <source>
        <dbReference type="EMBL" id="KAK2656093.1"/>
    </source>
</evidence>
<dbReference type="GO" id="GO:0006310">
    <property type="term" value="P:DNA recombination"/>
    <property type="evidence" value="ECO:0007669"/>
    <property type="project" value="UniProtKB-KW"/>
</dbReference>
<dbReference type="EMBL" id="JANJYI010000003">
    <property type="protein sequence ID" value="KAK2656093.1"/>
    <property type="molecule type" value="Genomic_DNA"/>
</dbReference>
<evidence type="ECO:0000256" key="1">
    <source>
        <dbReference type="ARBA" id="ARBA00001913"/>
    </source>
</evidence>
<keyword evidence="13" id="KW-0460">Magnesium</keyword>
<comment type="subcellular location">
    <subcellularLocation>
        <location evidence="3">Nucleus</location>
    </subcellularLocation>
</comment>